<dbReference type="EMBL" id="CP012333">
    <property type="protein sequence ID" value="AKU96747.1"/>
    <property type="molecule type" value="Genomic_DNA"/>
</dbReference>
<feature type="domain" description="PilZ" evidence="2">
    <location>
        <begin position="14"/>
        <end position="105"/>
    </location>
</feature>
<dbReference type="Pfam" id="PF07238">
    <property type="entry name" value="PilZ"/>
    <property type="match status" value="1"/>
</dbReference>
<protein>
    <recommendedName>
        <fullName evidence="2">PilZ domain-containing protein</fullName>
    </recommendedName>
</protein>
<evidence type="ECO:0000313" key="3">
    <source>
        <dbReference type="EMBL" id="AKU96747.1"/>
    </source>
</evidence>
<dbReference type="Gene3D" id="2.40.10.220">
    <property type="entry name" value="predicted glycosyltransferase like domains"/>
    <property type="match status" value="1"/>
</dbReference>
<proteinExistence type="predicted"/>
<feature type="compositionally biased region" description="Basic and acidic residues" evidence="1">
    <location>
        <begin position="272"/>
        <end position="282"/>
    </location>
</feature>
<feature type="region of interest" description="Disordered" evidence="1">
    <location>
        <begin position="221"/>
        <end position="282"/>
    </location>
</feature>
<keyword evidence="4" id="KW-1185">Reference proteome</keyword>
<dbReference type="RefSeq" id="WP_169927561.1">
    <property type="nucleotide sequence ID" value="NZ_CP012333.1"/>
</dbReference>
<gene>
    <name evidence="3" type="ORF">AKJ09_03411</name>
</gene>
<feature type="compositionally biased region" description="Acidic residues" evidence="1">
    <location>
        <begin position="239"/>
        <end position="251"/>
    </location>
</feature>
<feature type="compositionally biased region" description="Basic and acidic residues" evidence="1">
    <location>
        <begin position="221"/>
        <end position="238"/>
    </location>
</feature>
<dbReference type="SUPFAM" id="SSF141371">
    <property type="entry name" value="PilZ domain-like"/>
    <property type="match status" value="1"/>
</dbReference>
<dbReference type="KEGG" id="llu:AKJ09_03411"/>
<reference evidence="3 4" key="1">
    <citation type="submission" date="2015-08" db="EMBL/GenBank/DDBJ databases">
        <authorList>
            <person name="Babu N.S."/>
            <person name="Beckwith C.J."/>
            <person name="Beseler K.G."/>
            <person name="Brison A."/>
            <person name="Carone J.V."/>
            <person name="Caskin T.P."/>
            <person name="Diamond M."/>
            <person name="Durham M.E."/>
            <person name="Foxe J.M."/>
            <person name="Go M."/>
            <person name="Henderson B.A."/>
            <person name="Jones I.B."/>
            <person name="McGettigan J.A."/>
            <person name="Micheletti S.J."/>
            <person name="Nasrallah M.E."/>
            <person name="Ortiz D."/>
            <person name="Piller C.R."/>
            <person name="Privatt S.R."/>
            <person name="Schneider S.L."/>
            <person name="Sharp S."/>
            <person name="Smith T.C."/>
            <person name="Stanton J.D."/>
            <person name="Ullery H.E."/>
            <person name="Wilson R.J."/>
            <person name="Serrano M.G."/>
            <person name="Buck G."/>
            <person name="Lee V."/>
            <person name="Wang Y."/>
            <person name="Carvalho R."/>
            <person name="Voegtly L."/>
            <person name="Shi R."/>
            <person name="Duckworth R."/>
            <person name="Johnson A."/>
            <person name="Loviza R."/>
            <person name="Walstead R."/>
            <person name="Shah Z."/>
            <person name="Kiflezghi M."/>
            <person name="Wade K."/>
            <person name="Ball S.L."/>
            <person name="Bradley K.W."/>
            <person name="Asai D.J."/>
            <person name="Bowman C.A."/>
            <person name="Russell D.A."/>
            <person name="Pope W.H."/>
            <person name="Jacobs-Sera D."/>
            <person name="Hendrix R.W."/>
            <person name="Hatfull G.F."/>
        </authorList>
    </citation>
    <scope>NUCLEOTIDE SEQUENCE [LARGE SCALE GENOMIC DNA]</scope>
    <source>
        <strain evidence="3 4">DSM 27648</strain>
    </source>
</reference>
<dbReference type="InterPro" id="IPR009875">
    <property type="entry name" value="PilZ_domain"/>
</dbReference>
<dbReference type="GO" id="GO:0035438">
    <property type="term" value="F:cyclic-di-GMP binding"/>
    <property type="evidence" value="ECO:0007669"/>
    <property type="project" value="InterPro"/>
</dbReference>
<organism evidence="3 4">
    <name type="scientific">Labilithrix luteola</name>
    <dbReference type="NCBI Taxonomy" id="1391654"/>
    <lineage>
        <taxon>Bacteria</taxon>
        <taxon>Pseudomonadati</taxon>
        <taxon>Myxococcota</taxon>
        <taxon>Polyangia</taxon>
        <taxon>Polyangiales</taxon>
        <taxon>Labilitrichaceae</taxon>
        <taxon>Labilithrix</taxon>
    </lineage>
</organism>
<sequence>MNTASDRRAPGAMRIPFDAMVEVGGSLGPSFEAQAVNLSEEGMQLRTAYLPEVGQPIRCRFDAGQGVSVLAAGEVLWNEDHGEGGEFGVRFTNLDGQSTVALHRILGMAEEGVLPKAPQGRKIRLHIDGLASPMRARVRASQGTSVTAFSELGFLQVGKGLDIEDAGSGARRPAMIDGVSVEVPNESRVPQLVVTLRYDDEAAEAEARSIGEAPTMVARHEAEEAHDDEMSASEHDDAQAEGDEEESEEVAMADAGHAEQSAHSTSEAVDAAGEHDVEVEESNKLKGTLVRTASKITPAVEMWAKRAKTTFALLAARAAKKSGGKGDDVAIPMRRMTAPPPGGGLHTAGRKVVRYESEEKKMEEPTKAESPLKITKKKAAVAGAGIVAIALAAFALHKPAPAAVATAPVESAAPVAELPAAPASASAPAPAPAPMPVQAANDPLMQASAAAFGQRVNDEPSFDAPKKKPGKVTPFGNGPVGSGNVMRIKMDGAIEKIHGASQPSGFTVVIPGRLSLEAAAPLAAKDSRIAAIRMSNEPSGAELSVTFKDGVPNYQVRAKGDSLELVLAKAGQAGEKAPEAHVTPTKKKSKKHR</sequence>
<dbReference type="Proteomes" id="UP000064967">
    <property type="component" value="Chromosome"/>
</dbReference>
<evidence type="ECO:0000256" key="1">
    <source>
        <dbReference type="SAM" id="MobiDB-lite"/>
    </source>
</evidence>
<evidence type="ECO:0000313" key="4">
    <source>
        <dbReference type="Proteomes" id="UP000064967"/>
    </source>
</evidence>
<name>A0A0K1PTB5_9BACT</name>
<evidence type="ECO:0000259" key="2">
    <source>
        <dbReference type="Pfam" id="PF07238"/>
    </source>
</evidence>
<feature type="region of interest" description="Disordered" evidence="1">
    <location>
        <begin position="457"/>
        <end position="479"/>
    </location>
</feature>
<dbReference type="AlphaFoldDB" id="A0A0K1PTB5"/>
<accession>A0A0K1PTB5</accession>
<feature type="region of interest" description="Disordered" evidence="1">
    <location>
        <begin position="570"/>
        <end position="593"/>
    </location>
</feature>
<feature type="compositionally biased region" description="Basic residues" evidence="1">
    <location>
        <begin position="584"/>
        <end position="593"/>
    </location>
</feature>